<feature type="signal peptide" evidence="1">
    <location>
        <begin position="1"/>
        <end position="29"/>
    </location>
</feature>
<keyword evidence="3" id="KW-1185">Reference proteome</keyword>
<evidence type="ECO:0000313" key="3">
    <source>
        <dbReference type="Proteomes" id="UP001595604"/>
    </source>
</evidence>
<protein>
    <submittedName>
        <fullName evidence="2">SH3 domain-containing protein</fullName>
    </submittedName>
</protein>
<dbReference type="EMBL" id="JBHRTQ010000007">
    <property type="protein sequence ID" value="MFC3174246.1"/>
    <property type="molecule type" value="Genomic_DNA"/>
</dbReference>
<name>A0ABV7ITT3_9SPHN</name>
<gene>
    <name evidence="2" type="ORF">ACFOD9_08280</name>
</gene>
<reference evidence="3" key="1">
    <citation type="journal article" date="2019" name="Int. J. Syst. Evol. Microbiol.">
        <title>The Global Catalogue of Microorganisms (GCM) 10K type strain sequencing project: providing services to taxonomists for standard genome sequencing and annotation.</title>
        <authorList>
            <consortium name="The Broad Institute Genomics Platform"/>
            <consortium name="The Broad Institute Genome Sequencing Center for Infectious Disease"/>
            <person name="Wu L."/>
            <person name="Ma J."/>
        </authorList>
    </citation>
    <scope>NUCLEOTIDE SEQUENCE [LARGE SCALE GENOMIC DNA]</scope>
    <source>
        <strain evidence="3">KCTC 42984</strain>
    </source>
</reference>
<dbReference type="RefSeq" id="WP_379509613.1">
    <property type="nucleotide sequence ID" value="NZ_JBHRTQ010000007.1"/>
</dbReference>
<dbReference type="Proteomes" id="UP001595604">
    <property type="component" value="Unassembled WGS sequence"/>
</dbReference>
<dbReference type="Pfam" id="PF06347">
    <property type="entry name" value="SH3_4"/>
    <property type="match status" value="2"/>
</dbReference>
<dbReference type="InterPro" id="IPR010466">
    <property type="entry name" value="DUF1058"/>
</dbReference>
<accession>A0ABV7ITT3</accession>
<organism evidence="2 3">
    <name type="scientific">Novosphingobium bradum</name>
    <dbReference type="NCBI Taxonomy" id="1737444"/>
    <lineage>
        <taxon>Bacteria</taxon>
        <taxon>Pseudomonadati</taxon>
        <taxon>Pseudomonadota</taxon>
        <taxon>Alphaproteobacteria</taxon>
        <taxon>Sphingomonadales</taxon>
        <taxon>Sphingomonadaceae</taxon>
        <taxon>Novosphingobium</taxon>
    </lineage>
</organism>
<dbReference type="Gene3D" id="2.30.30.40">
    <property type="entry name" value="SH3 Domains"/>
    <property type="match status" value="1"/>
</dbReference>
<proteinExistence type="predicted"/>
<evidence type="ECO:0000313" key="2">
    <source>
        <dbReference type="EMBL" id="MFC3174246.1"/>
    </source>
</evidence>
<feature type="chain" id="PRO_5046162750" evidence="1">
    <location>
        <begin position="30"/>
        <end position="168"/>
    </location>
</feature>
<comment type="caution">
    <text evidence="2">The sequence shown here is derived from an EMBL/GenBank/DDBJ whole genome shotgun (WGS) entry which is preliminary data.</text>
</comment>
<keyword evidence="1" id="KW-0732">Signal</keyword>
<evidence type="ECO:0000256" key="1">
    <source>
        <dbReference type="SAM" id="SignalP"/>
    </source>
</evidence>
<sequence>MTSCSPFRRAVTTAALMLAAALACVPAHAADNDTVPYWASLRARQVNMHVGPGEDYRTSFRYHREDLPMKVLRKMEGWRLVQDPDGARGWMLARFLKPERGAIVVAPRDGGGLVEMRESADPAARLLWRLEPGVTGKLGACANGWCKFEVAGRAGFVTEGALWGSGNP</sequence>